<name>A0A066UBK0_9PSEU</name>
<evidence type="ECO:0000313" key="2">
    <source>
        <dbReference type="Proteomes" id="UP000027345"/>
    </source>
</evidence>
<protein>
    <submittedName>
        <fullName evidence="1">Uncharacterized protein</fullName>
    </submittedName>
</protein>
<sequence length="375" mass="41770">MVGTELSPSLLVDTSSLLRANLDRFDPARIERDAAHVVQALVLFGRVYLDGPSVERNLARLSWTLDIDPGVQLLEIENDDVSALYQRGSSLSGHLAPWDGTHDYLRMHVPEELVAEIGSNRWAPSTYWSHLEGLTLPAELQKMKAALDDGFDNAGAGHPFSGAAFVALARLCYYLALQEEIGSVLLLDKLKSYILSVSSDDPLEEFGSPENSSDPAVRYGRVAHRILGMFDSQVSNAFEERRLKWLGGHERDLSVPLLARYVVNQSKERGWSLGRTISAMRESYEVKQFRLGLAELLNYEAAGDNRGMDEVFETLEAAAGEWSKRLGVPVNRRSFKVTAALPLVEPEFTVPTPRLRGRRPGERLLVLISELLQWA</sequence>
<reference evidence="1 2" key="1">
    <citation type="submission" date="2014-05" db="EMBL/GenBank/DDBJ databases">
        <title>Draft genome sequence of Amycolatopsis rifamycinica DSM 46095.</title>
        <authorList>
            <person name="Lal R."/>
            <person name="Saxena A."/>
            <person name="Kumari R."/>
            <person name="Mukherjee U."/>
            <person name="Singh P."/>
            <person name="Sangwan N."/>
            <person name="Mahato N.K."/>
        </authorList>
    </citation>
    <scope>NUCLEOTIDE SEQUENCE [LARGE SCALE GENOMIC DNA]</scope>
    <source>
        <strain evidence="1 2">DSM 46095</strain>
    </source>
</reference>
<dbReference type="STRING" id="287986.DV20_13575"/>
<keyword evidence="2" id="KW-1185">Reference proteome</keyword>
<dbReference type="EMBL" id="JMQI01000027">
    <property type="protein sequence ID" value="KDN21509.1"/>
    <property type="molecule type" value="Genomic_DNA"/>
</dbReference>
<accession>A0A066UBK0</accession>
<gene>
    <name evidence="1" type="ORF">DV20_13575</name>
</gene>
<organism evidence="1 2">
    <name type="scientific">Amycolatopsis rifamycinica</name>
    <dbReference type="NCBI Taxonomy" id="287986"/>
    <lineage>
        <taxon>Bacteria</taxon>
        <taxon>Bacillati</taxon>
        <taxon>Actinomycetota</taxon>
        <taxon>Actinomycetes</taxon>
        <taxon>Pseudonocardiales</taxon>
        <taxon>Pseudonocardiaceae</taxon>
        <taxon>Amycolatopsis</taxon>
    </lineage>
</organism>
<dbReference type="AlphaFoldDB" id="A0A066UBK0"/>
<proteinExistence type="predicted"/>
<evidence type="ECO:0000313" key="1">
    <source>
        <dbReference type="EMBL" id="KDN21509.1"/>
    </source>
</evidence>
<comment type="caution">
    <text evidence="1">The sequence shown here is derived from an EMBL/GenBank/DDBJ whole genome shotgun (WGS) entry which is preliminary data.</text>
</comment>
<dbReference type="Proteomes" id="UP000027345">
    <property type="component" value="Unassembled WGS sequence"/>
</dbReference>